<evidence type="ECO:0000313" key="3">
    <source>
        <dbReference type="Proteomes" id="UP000179264"/>
    </source>
</evidence>
<sequence>MQSKMLKNSNGFTLVETLVAISILTLSIAGAFTAVQSGIQSSTFAKDQITAFWLAQEGMEFIKNRRDENALNSISGGSATWLSGLSAVSDDPCWFGGGGVSQKTCIIDSPIPSNTAPCSLGFGTCPNIKQDATSGLFGHASSWTDTNFKREIQFQSISANEVLITIKISWTNRNLAKSFEVTQSLFNRQ</sequence>
<dbReference type="AlphaFoldDB" id="A0A1G2T5Q4"/>
<reference evidence="2 3" key="1">
    <citation type="journal article" date="2016" name="Nat. Commun.">
        <title>Thousands of microbial genomes shed light on interconnected biogeochemical processes in an aquifer system.</title>
        <authorList>
            <person name="Anantharaman K."/>
            <person name="Brown C.T."/>
            <person name="Hug L.A."/>
            <person name="Sharon I."/>
            <person name="Castelle C.J."/>
            <person name="Probst A.J."/>
            <person name="Thomas B.C."/>
            <person name="Singh A."/>
            <person name="Wilkins M.J."/>
            <person name="Karaoz U."/>
            <person name="Brodie E.L."/>
            <person name="Williams K.H."/>
            <person name="Hubbard S.S."/>
            <person name="Banfield J.F."/>
        </authorList>
    </citation>
    <scope>NUCLEOTIDE SEQUENCE [LARGE SCALE GENOMIC DNA]</scope>
</reference>
<dbReference type="NCBIfam" id="TIGR02532">
    <property type="entry name" value="IV_pilin_GFxxxE"/>
    <property type="match status" value="1"/>
</dbReference>
<dbReference type="InterPro" id="IPR012902">
    <property type="entry name" value="N_methyl_site"/>
</dbReference>
<evidence type="ECO:0008006" key="4">
    <source>
        <dbReference type="Google" id="ProtNLM"/>
    </source>
</evidence>
<feature type="transmembrane region" description="Helical" evidence="1">
    <location>
        <begin position="12"/>
        <end position="35"/>
    </location>
</feature>
<organism evidence="2 3">
    <name type="scientific">Candidatus Zambryskibacteria bacterium RIFCSPHIGHO2_02_38_10.5</name>
    <dbReference type="NCBI Taxonomy" id="1802742"/>
    <lineage>
        <taxon>Bacteria</taxon>
        <taxon>Candidatus Zambryskiibacteriota</taxon>
    </lineage>
</organism>
<dbReference type="Proteomes" id="UP000179264">
    <property type="component" value="Unassembled WGS sequence"/>
</dbReference>
<keyword evidence="1" id="KW-0472">Membrane</keyword>
<comment type="caution">
    <text evidence="2">The sequence shown here is derived from an EMBL/GenBank/DDBJ whole genome shotgun (WGS) entry which is preliminary data.</text>
</comment>
<name>A0A1G2T5Q4_9BACT</name>
<proteinExistence type="predicted"/>
<keyword evidence="1" id="KW-0812">Transmembrane</keyword>
<dbReference type="Pfam" id="PF07963">
    <property type="entry name" value="N_methyl"/>
    <property type="match status" value="1"/>
</dbReference>
<dbReference type="EMBL" id="MHVL01000043">
    <property type="protein sequence ID" value="OHA92626.1"/>
    <property type="molecule type" value="Genomic_DNA"/>
</dbReference>
<evidence type="ECO:0000256" key="1">
    <source>
        <dbReference type="SAM" id="Phobius"/>
    </source>
</evidence>
<gene>
    <name evidence="2" type="ORF">A2W58_00520</name>
</gene>
<keyword evidence="1" id="KW-1133">Transmembrane helix</keyword>
<accession>A0A1G2T5Q4</accession>
<evidence type="ECO:0000313" key="2">
    <source>
        <dbReference type="EMBL" id="OHA92626.1"/>
    </source>
</evidence>
<protein>
    <recommendedName>
        <fullName evidence="4">Type II secretion system protein J</fullName>
    </recommendedName>
</protein>